<dbReference type="EMBL" id="BAAFZP010000002">
    <property type="protein sequence ID" value="GAB1584250.1"/>
    <property type="molecule type" value="Genomic_DNA"/>
</dbReference>
<proteinExistence type="predicted"/>
<evidence type="ECO:0000313" key="1">
    <source>
        <dbReference type="EMBL" id="GAB1584250.1"/>
    </source>
</evidence>
<sequence>MPIFKLTTQQFCLTLVSLKELLPSQTAHPTRIGSLPQYNMHTGSTHNMYSSQGVLSYRLKSWLRSNEASIIEMLEQSGHSAFAVEMIYALAVSNADHVVLPCNISILGTALTLDEVNAILSACVPYGIKSKLISSSLTELRHAYFVGQRI</sequence>
<name>A0ABQ0H5R2_9HYPH</name>
<dbReference type="RefSeq" id="WP_407866689.1">
    <property type="nucleotide sequence ID" value="NZ_BAAFZP010000002.1"/>
</dbReference>
<keyword evidence="2" id="KW-1185">Reference proteome</keyword>
<organism evidence="1 2">
    <name type="scientific">Phyllobacterium phragmitis</name>
    <dbReference type="NCBI Taxonomy" id="2670329"/>
    <lineage>
        <taxon>Bacteria</taxon>
        <taxon>Pseudomonadati</taxon>
        <taxon>Pseudomonadota</taxon>
        <taxon>Alphaproteobacteria</taxon>
        <taxon>Hyphomicrobiales</taxon>
        <taxon>Phyllobacteriaceae</taxon>
        <taxon>Phyllobacterium</taxon>
    </lineage>
</organism>
<dbReference type="Proteomes" id="UP001628091">
    <property type="component" value="Unassembled WGS sequence"/>
</dbReference>
<evidence type="ECO:0000313" key="2">
    <source>
        <dbReference type="Proteomes" id="UP001628091"/>
    </source>
</evidence>
<gene>
    <name evidence="1" type="ORF">PPNSA23_41930</name>
</gene>
<accession>A0ABQ0H5R2</accession>
<reference evidence="1 2" key="1">
    <citation type="submission" date="2024-10" db="EMBL/GenBank/DDBJ databases">
        <title>Isolation, draft genome sequencing and identification of Phyllobacterium sp. NSA23, isolated from leaf soil.</title>
        <authorList>
            <person name="Akita H."/>
        </authorList>
    </citation>
    <scope>NUCLEOTIDE SEQUENCE [LARGE SCALE GENOMIC DNA]</scope>
    <source>
        <strain evidence="1 2">NSA23</strain>
    </source>
</reference>
<protein>
    <submittedName>
        <fullName evidence="1">Uncharacterized protein</fullName>
    </submittedName>
</protein>
<comment type="caution">
    <text evidence="1">The sequence shown here is derived from an EMBL/GenBank/DDBJ whole genome shotgun (WGS) entry which is preliminary data.</text>
</comment>